<proteinExistence type="predicted"/>
<name>A0ABV6JSK4_9PROT</name>
<comment type="caution">
    <text evidence="2">The sequence shown here is derived from an EMBL/GenBank/DDBJ whole genome shotgun (WGS) entry which is preliminary data.</text>
</comment>
<dbReference type="InterPro" id="IPR052959">
    <property type="entry name" value="Inner_membrane_assoc"/>
</dbReference>
<dbReference type="Proteomes" id="UP001589865">
    <property type="component" value="Unassembled WGS sequence"/>
</dbReference>
<feature type="transmembrane region" description="Helical" evidence="1">
    <location>
        <begin position="41"/>
        <end position="68"/>
    </location>
</feature>
<keyword evidence="3" id="KW-1185">Reference proteome</keyword>
<sequence>MSMPAGLAYRDAAATAPPVAGGVSPILRDPTFQELARSRSAFGWTLSAVMLVIYLGFILLVAFAHGVMATPVFAGGTTSLGIVLGLGVIIAAFVLTGIYVARANGRYDAMTRELQARYGKAAPAGGIRR</sequence>
<keyword evidence="1" id="KW-0812">Transmembrane</keyword>
<protein>
    <submittedName>
        <fullName evidence="2">DUF485 domain-containing protein</fullName>
    </submittedName>
</protein>
<evidence type="ECO:0000313" key="3">
    <source>
        <dbReference type="Proteomes" id="UP001589865"/>
    </source>
</evidence>
<evidence type="ECO:0000256" key="1">
    <source>
        <dbReference type="SAM" id="Phobius"/>
    </source>
</evidence>
<reference evidence="2 3" key="1">
    <citation type="submission" date="2024-09" db="EMBL/GenBank/DDBJ databases">
        <authorList>
            <person name="Sun Q."/>
            <person name="Mori K."/>
        </authorList>
    </citation>
    <scope>NUCLEOTIDE SEQUENCE [LARGE SCALE GENOMIC DNA]</scope>
    <source>
        <strain evidence="2 3">TBRC 5777</strain>
    </source>
</reference>
<keyword evidence="1" id="KW-1133">Transmembrane helix</keyword>
<dbReference type="RefSeq" id="WP_377044456.1">
    <property type="nucleotide sequence ID" value="NZ_JBHLUN010000007.1"/>
</dbReference>
<organism evidence="2 3">
    <name type="scientific">Roseomonas elaeocarpi</name>
    <dbReference type="NCBI Taxonomy" id="907779"/>
    <lineage>
        <taxon>Bacteria</taxon>
        <taxon>Pseudomonadati</taxon>
        <taxon>Pseudomonadota</taxon>
        <taxon>Alphaproteobacteria</taxon>
        <taxon>Acetobacterales</taxon>
        <taxon>Roseomonadaceae</taxon>
        <taxon>Roseomonas</taxon>
    </lineage>
</organism>
<evidence type="ECO:0000313" key="2">
    <source>
        <dbReference type="EMBL" id="MFC0408697.1"/>
    </source>
</evidence>
<accession>A0ABV6JSK4</accession>
<dbReference type="PANTHER" id="PTHR38598">
    <property type="entry name" value="INNER MEMBRANE PROTEIN YJCH"/>
    <property type="match status" value="1"/>
</dbReference>
<dbReference type="InterPro" id="IPR007436">
    <property type="entry name" value="DUF485"/>
</dbReference>
<keyword evidence="1" id="KW-0472">Membrane</keyword>
<dbReference type="PANTHER" id="PTHR38598:SF1">
    <property type="entry name" value="INNER MEMBRANE PROTEIN YJCH"/>
    <property type="match status" value="1"/>
</dbReference>
<dbReference type="Pfam" id="PF04341">
    <property type="entry name" value="DUF485"/>
    <property type="match status" value="1"/>
</dbReference>
<feature type="transmembrane region" description="Helical" evidence="1">
    <location>
        <begin position="80"/>
        <end position="101"/>
    </location>
</feature>
<dbReference type="EMBL" id="JBHLUN010000007">
    <property type="protein sequence ID" value="MFC0408697.1"/>
    <property type="molecule type" value="Genomic_DNA"/>
</dbReference>
<gene>
    <name evidence="2" type="ORF">ACFFGY_10580</name>
</gene>